<protein>
    <submittedName>
        <fullName evidence="9">TrkH family potassium uptake protein</fullName>
    </submittedName>
</protein>
<evidence type="ECO:0000256" key="1">
    <source>
        <dbReference type="ARBA" id="ARBA00004651"/>
    </source>
</evidence>
<keyword evidence="10" id="KW-1185">Reference proteome</keyword>
<proteinExistence type="predicted"/>
<feature type="transmembrane region" description="Helical" evidence="8">
    <location>
        <begin position="285"/>
        <end position="306"/>
    </location>
</feature>
<gene>
    <name evidence="9" type="ORF">NRE15_10070</name>
</gene>
<evidence type="ECO:0000256" key="2">
    <source>
        <dbReference type="ARBA" id="ARBA00022448"/>
    </source>
</evidence>
<feature type="transmembrane region" description="Helical" evidence="8">
    <location>
        <begin position="224"/>
        <end position="248"/>
    </location>
</feature>
<keyword evidence="2" id="KW-0813">Transport</keyword>
<dbReference type="EMBL" id="CP102453">
    <property type="protein sequence ID" value="UUX33247.1"/>
    <property type="molecule type" value="Genomic_DNA"/>
</dbReference>
<organism evidence="9 10">
    <name type="scientific">Fundicoccus culcitae</name>
    <dbReference type="NCBI Taxonomy" id="2969821"/>
    <lineage>
        <taxon>Bacteria</taxon>
        <taxon>Bacillati</taxon>
        <taxon>Bacillota</taxon>
        <taxon>Bacilli</taxon>
        <taxon>Lactobacillales</taxon>
        <taxon>Aerococcaceae</taxon>
        <taxon>Fundicoccus</taxon>
    </lineage>
</organism>
<evidence type="ECO:0000256" key="8">
    <source>
        <dbReference type="SAM" id="Phobius"/>
    </source>
</evidence>
<accession>A0ABY5P3F3</accession>
<name>A0ABY5P3F3_9LACT</name>
<reference evidence="9 10" key="1">
    <citation type="submission" date="2022-08" db="EMBL/GenBank/DDBJ databases">
        <title>Aerococcaceae sp. nov isolated from spoiled eye mask.</title>
        <authorList>
            <person name="Zhou G."/>
            <person name="Xie X.-B."/>
            <person name="Shi Q.-S."/>
            <person name="Wang Y.-S."/>
            <person name="Wen X."/>
            <person name="Peng H."/>
            <person name="Yang X.-J."/>
            <person name="Tao H.-B."/>
            <person name="Huang X.-M."/>
        </authorList>
    </citation>
    <scope>NUCLEOTIDE SEQUENCE [LARGE SCALE GENOMIC DNA]</scope>
    <source>
        <strain evidence="10">DM20194951</strain>
    </source>
</reference>
<dbReference type="Proteomes" id="UP001315967">
    <property type="component" value="Chromosome"/>
</dbReference>
<evidence type="ECO:0000313" key="10">
    <source>
        <dbReference type="Proteomes" id="UP001315967"/>
    </source>
</evidence>
<sequence length="323" mass="35709">MLIELIGALVIMIDFIPRFGLSQGAFNAVFLAVSAFCNSGFDNFGNNSLQDFSGNYLISLTVSALVIAGGLGFSVWFELIDRFTHFIKDRPRSLKVSFHTTSYNTRLILLMTAILLVFGTLIIWMAESQNEATISGLSIPQQLLTSFFQSANSRTAGYTTIQYEHTLPITRFIYMIFTVIGGAPGGTAGGIKVTTFAILILMIRAELNSYSKVVFKKRVIPTRLVRQAVLIALYFLFFLVIGYALLIITHPYLNALDLMFESVSAIGSSGISIILTDRLSFFGRIILVIMMFAGRIGPSTMLVAILQRKNKEISYVDTNIQLG</sequence>
<keyword evidence="7 8" id="KW-0472">Membrane</keyword>
<comment type="subcellular location">
    <subcellularLocation>
        <location evidence="1">Cell membrane</location>
        <topology evidence="1">Multi-pass membrane protein</topology>
    </subcellularLocation>
</comment>
<evidence type="ECO:0000256" key="7">
    <source>
        <dbReference type="ARBA" id="ARBA00023136"/>
    </source>
</evidence>
<dbReference type="Pfam" id="PF02386">
    <property type="entry name" value="TrkH"/>
    <property type="match status" value="1"/>
</dbReference>
<evidence type="ECO:0000256" key="5">
    <source>
        <dbReference type="ARBA" id="ARBA00022989"/>
    </source>
</evidence>
<dbReference type="RefSeq" id="WP_313792750.1">
    <property type="nucleotide sequence ID" value="NZ_CP102453.1"/>
</dbReference>
<evidence type="ECO:0000256" key="3">
    <source>
        <dbReference type="ARBA" id="ARBA00022475"/>
    </source>
</evidence>
<feature type="transmembrane region" description="Helical" evidence="8">
    <location>
        <begin position="107"/>
        <end position="126"/>
    </location>
</feature>
<dbReference type="PANTHER" id="PTHR32024:SF1">
    <property type="entry name" value="KTR SYSTEM POTASSIUM UPTAKE PROTEIN B"/>
    <property type="match status" value="1"/>
</dbReference>
<keyword evidence="3" id="KW-1003">Cell membrane</keyword>
<evidence type="ECO:0000256" key="6">
    <source>
        <dbReference type="ARBA" id="ARBA00023065"/>
    </source>
</evidence>
<evidence type="ECO:0000313" key="9">
    <source>
        <dbReference type="EMBL" id="UUX33247.1"/>
    </source>
</evidence>
<evidence type="ECO:0000256" key="4">
    <source>
        <dbReference type="ARBA" id="ARBA00022692"/>
    </source>
</evidence>
<feature type="transmembrane region" description="Helical" evidence="8">
    <location>
        <begin position="21"/>
        <end position="41"/>
    </location>
</feature>
<feature type="transmembrane region" description="Helical" evidence="8">
    <location>
        <begin position="172"/>
        <end position="203"/>
    </location>
</feature>
<dbReference type="PANTHER" id="PTHR32024">
    <property type="entry name" value="TRK SYSTEM POTASSIUM UPTAKE PROTEIN TRKG-RELATED"/>
    <property type="match status" value="1"/>
</dbReference>
<keyword evidence="6" id="KW-0406">Ion transport</keyword>
<keyword evidence="5 8" id="KW-1133">Transmembrane helix</keyword>
<dbReference type="InterPro" id="IPR003445">
    <property type="entry name" value="Cat_transpt"/>
</dbReference>
<feature type="transmembrane region" description="Helical" evidence="8">
    <location>
        <begin position="56"/>
        <end position="80"/>
    </location>
</feature>
<keyword evidence="4 8" id="KW-0812">Transmembrane</keyword>